<organism evidence="1 2">
    <name type="scientific">Athelia psychrophila</name>
    <dbReference type="NCBI Taxonomy" id="1759441"/>
    <lineage>
        <taxon>Eukaryota</taxon>
        <taxon>Fungi</taxon>
        <taxon>Dikarya</taxon>
        <taxon>Basidiomycota</taxon>
        <taxon>Agaricomycotina</taxon>
        <taxon>Agaricomycetes</taxon>
        <taxon>Agaricomycetidae</taxon>
        <taxon>Atheliales</taxon>
        <taxon>Atheliaceae</taxon>
        <taxon>Athelia</taxon>
    </lineage>
</organism>
<dbReference type="AlphaFoldDB" id="A0A166QSX1"/>
<accession>A0A166QSX1</accession>
<sequence length="449" mass="48849">MQLTLMKDSNHSFTYCGFWFVSQSVETRIGNLTQTSLGQPDMETSRSGGQDWRRLRCDMMVKSNEAEFESWWHAHQGFRDTKGTRIPPDEARHGRHLGIHRWTSNPVGVGVRQSDGTARVPVEVFGKPLRRWWREPHGNVLCLVVAPAHIDRLCKWCLYVAGLSAAAALLMAGQARQRLSPQRLSSYRRWRGNFLAGNASLAASSGFTECAREAMFSSAGRARACKPYSSRRTSGPGMGMAELLDAGECVGENGGKTEDRSTDHTNDDGDMLHSINVGGDCGAFFVADSSVDGKKLQKSASACHLPAFWNSTHMSMCLGRLSTGSRRSRFASRLRRSSDEFGTAMGPVPSSSLSLFLWPPDPQKDDAARGAAICDDGRETVDVEHGLAGSGVDQGGLSRPGYTMEQIAVPEGNAAISTSLGRGLRFVLFLGLEDELPEYGVVAGALDLQ</sequence>
<protein>
    <submittedName>
        <fullName evidence="1">Uncharacterized protein</fullName>
    </submittedName>
</protein>
<reference evidence="1 2" key="1">
    <citation type="journal article" date="2016" name="Mol. Biol. Evol.">
        <title>Comparative Genomics of Early-Diverging Mushroom-Forming Fungi Provides Insights into the Origins of Lignocellulose Decay Capabilities.</title>
        <authorList>
            <person name="Nagy L.G."/>
            <person name="Riley R."/>
            <person name="Tritt A."/>
            <person name="Adam C."/>
            <person name="Daum C."/>
            <person name="Floudas D."/>
            <person name="Sun H."/>
            <person name="Yadav J.S."/>
            <person name="Pangilinan J."/>
            <person name="Larsson K.H."/>
            <person name="Matsuura K."/>
            <person name="Barry K."/>
            <person name="Labutti K."/>
            <person name="Kuo R."/>
            <person name="Ohm R.A."/>
            <person name="Bhattacharya S.S."/>
            <person name="Shirouzu T."/>
            <person name="Yoshinaga Y."/>
            <person name="Martin F.M."/>
            <person name="Grigoriev I.V."/>
            <person name="Hibbett D.S."/>
        </authorList>
    </citation>
    <scope>NUCLEOTIDE SEQUENCE [LARGE SCALE GENOMIC DNA]</scope>
    <source>
        <strain evidence="1 2">CBS 109695</strain>
    </source>
</reference>
<dbReference type="Proteomes" id="UP000076532">
    <property type="component" value="Unassembled WGS sequence"/>
</dbReference>
<evidence type="ECO:0000313" key="2">
    <source>
        <dbReference type="Proteomes" id="UP000076532"/>
    </source>
</evidence>
<keyword evidence="2" id="KW-1185">Reference proteome</keyword>
<dbReference type="EMBL" id="KV417508">
    <property type="protein sequence ID" value="KZP27500.1"/>
    <property type="molecule type" value="Genomic_DNA"/>
</dbReference>
<gene>
    <name evidence="1" type="ORF">FIBSPDRAFT_886398</name>
</gene>
<name>A0A166QSX1_9AGAM</name>
<evidence type="ECO:0000313" key="1">
    <source>
        <dbReference type="EMBL" id="KZP27500.1"/>
    </source>
</evidence>
<proteinExistence type="predicted"/>